<dbReference type="PANTHER" id="PTHR43046">
    <property type="entry name" value="GDP-MANNOSE MANNOSYL HYDROLASE"/>
    <property type="match status" value="1"/>
</dbReference>
<organism evidence="4 5">
    <name type="scientific">Gordonia paraffinivorans</name>
    <dbReference type="NCBI Taxonomy" id="175628"/>
    <lineage>
        <taxon>Bacteria</taxon>
        <taxon>Bacillati</taxon>
        <taxon>Actinomycetota</taxon>
        <taxon>Actinomycetes</taxon>
        <taxon>Mycobacteriales</taxon>
        <taxon>Gordoniaceae</taxon>
        <taxon>Gordonia</taxon>
    </lineage>
</organism>
<dbReference type="EMBL" id="CAACYD010000006">
    <property type="protein sequence ID" value="VFA88662.1"/>
    <property type="molecule type" value="Genomic_DNA"/>
</dbReference>
<dbReference type="Gene3D" id="3.90.79.10">
    <property type="entry name" value="Nucleoside Triphosphate Pyrophosphohydrolase"/>
    <property type="match status" value="1"/>
</dbReference>
<dbReference type="GO" id="GO:0016787">
    <property type="term" value="F:hydrolase activity"/>
    <property type="evidence" value="ECO:0007669"/>
    <property type="project" value="UniProtKB-KW"/>
</dbReference>
<dbReference type="PANTHER" id="PTHR43046:SF2">
    <property type="entry name" value="8-OXO-DGTP DIPHOSPHATASE-RELATED"/>
    <property type="match status" value="1"/>
</dbReference>
<proteinExistence type="predicted"/>
<evidence type="ECO:0000313" key="5">
    <source>
        <dbReference type="Proteomes" id="UP000360750"/>
    </source>
</evidence>
<feature type="domain" description="Nudix hydrolase" evidence="3">
    <location>
        <begin position="1"/>
        <end position="130"/>
    </location>
</feature>
<evidence type="ECO:0000259" key="3">
    <source>
        <dbReference type="PROSITE" id="PS51462"/>
    </source>
</evidence>
<keyword evidence="2" id="KW-0378">Hydrolase</keyword>
<dbReference type="Proteomes" id="UP000360750">
    <property type="component" value="Unassembled WGS sequence"/>
</dbReference>
<dbReference type="RefSeq" id="WP_109239895.1">
    <property type="nucleotide sequence ID" value="NZ_CAACYD010000006.1"/>
</dbReference>
<dbReference type="SUPFAM" id="SSF55811">
    <property type="entry name" value="Nudix"/>
    <property type="match status" value="1"/>
</dbReference>
<dbReference type="GeneID" id="60750218"/>
<evidence type="ECO:0000313" key="4">
    <source>
        <dbReference type="EMBL" id="VFA88662.1"/>
    </source>
</evidence>
<comment type="caution">
    <text evidence="4">The sequence shown here is derived from an EMBL/GenBank/DDBJ whole genome shotgun (WGS) entry which is preliminary data.</text>
</comment>
<dbReference type="InterPro" id="IPR000086">
    <property type="entry name" value="NUDIX_hydrolase_dom"/>
</dbReference>
<sequence length="138" mass="14879">MEPIRVSAVVIRDADGRVLTVRKRGTSMFMFPGGKPDPGERPVDAAVRECLEELGVSISADDLRALGEFEAAAANESGRRVIADVFEHPYVEVAAPKAEIAEVSWRDLDDETVAPLLRDAVFPFLLAGSAELGEAGER</sequence>
<gene>
    <name evidence="4" type="ORF">NCTC8139_02213</name>
</gene>
<dbReference type="PROSITE" id="PS51462">
    <property type="entry name" value="NUDIX"/>
    <property type="match status" value="1"/>
</dbReference>
<reference evidence="4 5" key="1">
    <citation type="submission" date="2019-02" db="EMBL/GenBank/DDBJ databases">
        <authorList>
            <consortium name="Pathogen Informatics"/>
        </authorList>
    </citation>
    <scope>NUCLEOTIDE SEQUENCE [LARGE SCALE GENOMIC DNA]</scope>
    <source>
        <strain evidence="4 5">3012STDY6756503</strain>
    </source>
</reference>
<dbReference type="Pfam" id="PF00293">
    <property type="entry name" value="NUDIX"/>
    <property type="match status" value="1"/>
</dbReference>
<protein>
    <submittedName>
        <fullName evidence="4">Predicted NTP pyrophosphohydrolase</fullName>
    </submittedName>
</protein>
<evidence type="ECO:0000256" key="2">
    <source>
        <dbReference type="ARBA" id="ARBA00022801"/>
    </source>
</evidence>
<comment type="cofactor">
    <cofactor evidence="1">
        <name>Mg(2+)</name>
        <dbReference type="ChEBI" id="CHEBI:18420"/>
    </cofactor>
</comment>
<dbReference type="AlphaFoldDB" id="A0ABD7V368"/>
<accession>A0ABD7V368</accession>
<name>A0ABD7V368_9ACTN</name>
<dbReference type="InterPro" id="IPR015797">
    <property type="entry name" value="NUDIX_hydrolase-like_dom_sf"/>
</dbReference>
<evidence type="ECO:0000256" key="1">
    <source>
        <dbReference type="ARBA" id="ARBA00001946"/>
    </source>
</evidence>
<dbReference type="CDD" id="cd04690">
    <property type="entry name" value="NUDIX_Hydrolase"/>
    <property type="match status" value="1"/>
</dbReference>